<reference evidence="1 2" key="3">
    <citation type="journal article" date="2022" name="Microbiol. Spectr.">
        <title>Folding features and dynamics of 3D genome architecture in plant fungal pathogens.</title>
        <authorList>
            <person name="Xia C."/>
        </authorList>
    </citation>
    <scope>NUCLEOTIDE SEQUENCE [LARGE SCALE GENOMIC DNA]</scope>
    <source>
        <strain evidence="1 2">93-210</strain>
    </source>
</reference>
<name>A0ACC0E1I8_9BASI</name>
<protein>
    <submittedName>
        <fullName evidence="1">Uncharacterized protein</fullName>
    </submittedName>
</protein>
<gene>
    <name evidence="1" type="ORF">MJO28_011078</name>
</gene>
<dbReference type="EMBL" id="CM045875">
    <property type="protein sequence ID" value="KAI7943550.1"/>
    <property type="molecule type" value="Genomic_DNA"/>
</dbReference>
<proteinExistence type="predicted"/>
<sequence>MQEAPATNQNSAQPAQKDQELSTASHRNPSQFYKPILETTMACKLNVEHVYRKAVEEAIERNQRQQELEKKIVADPSLTEESKPRQLINLGKTESKFLRLRRTRLGSIDFRTIEVIGKGAFGEV</sequence>
<evidence type="ECO:0000313" key="1">
    <source>
        <dbReference type="EMBL" id="KAI7943550.1"/>
    </source>
</evidence>
<keyword evidence="2" id="KW-1185">Reference proteome</keyword>
<accession>A0ACC0E1I8</accession>
<dbReference type="Proteomes" id="UP001060170">
    <property type="component" value="Chromosome 11"/>
</dbReference>
<reference evidence="2" key="1">
    <citation type="journal article" date="2018" name="BMC Genomics">
        <title>Genomic insights into host adaptation between the wheat stripe rust pathogen (Puccinia striiformis f. sp. tritici) and the barley stripe rust pathogen (Puccinia striiformis f. sp. hordei).</title>
        <authorList>
            <person name="Xia C."/>
            <person name="Wang M."/>
            <person name="Yin C."/>
            <person name="Cornejo O.E."/>
            <person name="Hulbert S.H."/>
            <person name="Chen X."/>
        </authorList>
    </citation>
    <scope>NUCLEOTIDE SEQUENCE [LARGE SCALE GENOMIC DNA]</scope>
    <source>
        <strain evidence="2">93-210</strain>
    </source>
</reference>
<organism evidence="1 2">
    <name type="scientific">Puccinia striiformis f. sp. tritici</name>
    <dbReference type="NCBI Taxonomy" id="168172"/>
    <lineage>
        <taxon>Eukaryota</taxon>
        <taxon>Fungi</taxon>
        <taxon>Dikarya</taxon>
        <taxon>Basidiomycota</taxon>
        <taxon>Pucciniomycotina</taxon>
        <taxon>Pucciniomycetes</taxon>
        <taxon>Pucciniales</taxon>
        <taxon>Pucciniaceae</taxon>
        <taxon>Puccinia</taxon>
    </lineage>
</organism>
<comment type="caution">
    <text evidence="1">The sequence shown here is derived from an EMBL/GenBank/DDBJ whole genome shotgun (WGS) entry which is preliminary data.</text>
</comment>
<reference evidence="2" key="2">
    <citation type="journal article" date="2018" name="Mol. Plant Microbe Interact.">
        <title>Genome sequence resources for the wheat stripe rust pathogen (Puccinia striiformis f. sp. tritici) and the barley stripe rust pathogen (Puccinia striiformis f. sp. hordei).</title>
        <authorList>
            <person name="Xia C."/>
            <person name="Wang M."/>
            <person name="Yin C."/>
            <person name="Cornejo O.E."/>
            <person name="Hulbert S.H."/>
            <person name="Chen X."/>
        </authorList>
    </citation>
    <scope>NUCLEOTIDE SEQUENCE [LARGE SCALE GENOMIC DNA]</scope>
    <source>
        <strain evidence="2">93-210</strain>
    </source>
</reference>
<evidence type="ECO:0000313" key="2">
    <source>
        <dbReference type="Proteomes" id="UP001060170"/>
    </source>
</evidence>